<keyword evidence="9" id="KW-0560">Oxidoreductase</keyword>
<dbReference type="AlphaFoldDB" id="A0A8E2DDJ0"/>
<keyword evidence="10 13" id="KW-0408">Iron</keyword>
<dbReference type="PANTHER" id="PTHR46300:SF7">
    <property type="entry name" value="P450, PUTATIVE (EUROFUNG)-RELATED"/>
    <property type="match status" value="1"/>
</dbReference>
<comment type="subcellular location">
    <subcellularLocation>
        <location evidence="2">Membrane</location>
        <topology evidence="2">Single-pass membrane protein</topology>
    </subcellularLocation>
</comment>
<keyword evidence="11" id="KW-0503">Monooxygenase</keyword>
<dbReference type="GO" id="GO:0016020">
    <property type="term" value="C:membrane"/>
    <property type="evidence" value="ECO:0007669"/>
    <property type="project" value="UniProtKB-SubCell"/>
</dbReference>
<evidence type="ECO:0000256" key="7">
    <source>
        <dbReference type="ARBA" id="ARBA00022723"/>
    </source>
</evidence>
<evidence type="ECO:0000256" key="8">
    <source>
        <dbReference type="ARBA" id="ARBA00022989"/>
    </source>
</evidence>
<dbReference type="InterPro" id="IPR001128">
    <property type="entry name" value="Cyt_P450"/>
</dbReference>
<keyword evidence="12" id="KW-0472">Membrane</keyword>
<organism evidence="14 15">
    <name type="scientific">Obba rivulosa</name>
    <dbReference type="NCBI Taxonomy" id="1052685"/>
    <lineage>
        <taxon>Eukaryota</taxon>
        <taxon>Fungi</taxon>
        <taxon>Dikarya</taxon>
        <taxon>Basidiomycota</taxon>
        <taxon>Agaricomycotina</taxon>
        <taxon>Agaricomycetes</taxon>
        <taxon>Polyporales</taxon>
        <taxon>Gelatoporiaceae</taxon>
        <taxon>Obba</taxon>
    </lineage>
</organism>
<sequence length="505" mass="57345">MSLVVYLSLFLIPFVLYASVSRLYGTSRLPLPPGPPAKPFIGNILSVLPKKRWSELIRHRQFDWFIPGNLAFFHGFGKNMLVVNSIDDVREMLEKRADIYAARPWFTVACEVFGAGEIFPMRPSGDPEWRLQRKLVHFGLSQTAVKRYTPAQEDIAALLAKQLLETPSAFFDHVRLATSRLILAVTYGFSAETAATQGYIQEAEYVIKTMSESVEPGAYLCDAIPILRHVPAWIPLFSKMNLNRGMFTKFFTRPYEHVKHQLMDGTARPSFVQHLLYENAEAREVASFEYSLKCAAGSMYGGGVETVGMTILTCMMAMALNPDKQRLAQEEINRVIGGDRLPRLDDRPNLPYIAAVIKETMRWQPALPLGFARATTKDDEYNGYHIPSGTYILPNVWFVSMVDKYNVDEFIPERFLDSEESVHDPWSYALGFGRRYCPGRYLTEDTLFIDIVTILAMFNLEPEGEVKPEFTVTTIGYPKPYKCHIVPRSEAKVQLILARAMEATF</sequence>
<evidence type="ECO:0000256" key="1">
    <source>
        <dbReference type="ARBA" id="ARBA00001971"/>
    </source>
</evidence>
<keyword evidence="7 13" id="KW-0479">Metal-binding</keyword>
<keyword evidence="6" id="KW-0812">Transmembrane</keyword>
<evidence type="ECO:0000256" key="5">
    <source>
        <dbReference type="ARBA" id="ARBA00022617"/>
    </source>
</evidence>
<accession>A0A8E2DDJ0</accession>
<name>A0A8E2DDJ0_9APHY</name>
<comment type="pathway">
    <text evidence="3">Secondary metabolite biosynthesis.</text>
</comment>
<dbReference type="SUPFAM" id="SSF48264">
    <property type="entry name" value="Cytochrome P450"/>
    <property type="match status" value="1"/>
</dbReference>
<dbReference type="CDD" id="cd11065">
    <property type="entry name" value="CYP64-like"/>
    <property type="match status" value="1"/>
</dbReference>
<dbReference type="InterPro" id="IPR036396">
    <property type="entry name" value="Cyt_P450_sf"/>
</dbReference>
<dbReference type="GO" id="GO:0004497">
    <property type="term" value="F:monooxygenase activity"/>
    <property type="evidence" value="ECO:0007669"/>
    <property type="project" value="UniProtKB-KW"/>
</dbReference>
<proteinExistence type="inferred from homology"/>
<evidence type="ECO:0000256" key="9">
    <source>
        <dbReference type="ARBA" id="ARBA00023002"/>
    </source>
</evidence>
<evidence type="ECO:0000313" key="15">
    <source>
        <dbReference type="Proteomes" id="UP000250043"/>
    </source>
</evidence>
<evidence type="ECO:0000256" key="10">
    <source>
        <dbReference type="ARBA" id="ARBA00023004"/>
    </source>
</evidence>
<dbReference type="EMBL" id="KV722816">
    <property type="protein sequence ID" value="OCH83785.1"/>
    <property type="molecule type" value="Genomic_DNA"/>
</dbReference>
<dbReference type="GO" id="GO:0020037">
    <property type="term" value="F:heme binding"/>
    <property type="evidence" value="ECO:0007669"/>
    <property type="project" value="InterPro"/>
</dbReference>
<keyword evidence="8" id="KW-1133">Transmembrane helix</keyword>
<evidence type="ECO:0000256" key="11">
    <source>
        <dbReference type="ARBA" id="ARBA00023033"/>
    </source>
</evidence>
<dbReference type="GO" id="GO:0005506">
    <property type="term" value="F:iron ion binding"/>
    <property type="evidence" value="ECO:0007669"/>
    <property type="project" value="InterPro"/>
</dbReference>
<gene>
    <name evidence="14" type="ORF">OBBRIDRAFT_742710</name>
</gene>
<dbReference type="Proteomes" id="UP000250043">
    <property type="component" value="Unassembled WGS sequence"/>
</dbReference>
<evidence type="ECO:0000256" key="13">
    <source>
        <dbReference type="PIRSR" id="PIRSR602401-1"/>
    </source>
</evidence>
<protein>
    <submittedName>
        <fullName evidence="14">Cytochrome P450</fullName>
    </submittedName>
</protein>
<dbReference type="OrthoDB" id="1055148at2759"/>
<keyword evidence="5 13" id="KW-0349">Heme</keyword>
<comment type="similarity">
    <text evidence="4">Belongs to the cytochrome P450 family.</text>
</comment>
<dbReference type="Pfam" id="PF00067">
    <property type="entry name" value="p450"/>
    <property type="match status" value="1"/>
</dbReference>
<dbReference type="PANTHER" id="PTHR46300">
    <property type="entry name" value="P450, PUTATIVE (EUROFUNG)-RELATED-RELATED"/>
    <property type="match status" value="1"/>
</dbReference>
<dbReference type="InterPro" id="IPR002401">
    <property type="entry name" value="Cyt_P450_E_grp-I"/>
</dbReference>
<evidence type="ECO:0000256" key="2">
    <source>
        <dbReference type="ARBA" id="ARBA00004167"/>
    </source>
</evidence>
<feature type="binding site" description="axial binding residue" evidence="13">
    <location>
        <position position="437"/>
    </location>
    <ligand>
        <name>heme</name>
        <dbReference type="ChEBI" id="CHEBI:30413"/>
    </ligand>
    <ligandPart>
        <name>Fe</name>
        <dbReference type="ChEBI" id="CHEBI:18248"/>
    </ligandPart>
</feature>
<reference evidence="14 15" key="1">
    <citation type="submission" date="2016-07" db="EMBL/GenBank/DDBJ databases">
        <title>Draft genome of the white-rot fungus Obba rivulosa 3A-2.</title>
        <authorList>
            <consortium name="DOE Joint Genome Institute"/>
            <person name="Miettinen O."/>
            <person name="Riley R."/>
            <person name="Acob R."/>
            <person name="Barry K."/>
            <person name="Cullen D."/>
            <person name="De Vries R."/>
            <person name="Hainaut M."/>
            <person name="Hatakka A."/>
            <person name="Henrissat B."/>
            <person name="Hilden K."/>
            <person name="Kuo R."/>
            <person name="Labutti K."/>
            <person name="Lipzen A."/>
            <person name="Makela M.R."/>
            <person name="Sandor L."/>
            <person name="Spatafora J.W."/>
            <person name="Grigoriev I.V."/>
            <person name="Hibbett D.S."/>
        </authorList>
    </citation>
    <scope>NUCLEOTIDE SEQUENCE [LARGE SCALE GENOMIC DNA]</scope>
    <source>
        <strain evidence="14 15">3A-2</strain>
    </source>
</reference>
<dbReference type="PRINTS" id="PR00463">
    <property type="entry name" value="EP450I"/>
</dbReference>
<evidence type="ECO:0000313" key="14">
    <source>
        <dbReference type="EMBL" id="OCH83785.1"/>
    </source>
</evidence>
<evidence type="ECO:0000256" key="12">
    <source>
        <dbReference type="ARBA" id="ARBA00023136"/>
    </source>
</evidence>
<keyword evidence="15" id="KW-1185">Reference proteome</keyword>
<dbReference type="InterPro" id="IPR050364">
    <property type="entry name" value="Cytochrome_P450_fung"/>
</dbReference>
<evidence type="ECO:0000256" key="4">
    <source>
        <dbReference type="ARBA" id="ARBA00010617"/>
    </source>
</evidence>
<evidence type="ECO:0000256" key="6">
    <source>
        <dbReference type="ARBA" id="ARBA00022692"/>
    </source>
</evidence>
<dbReference type="GO" id="GO:0016705">
    <property type="term" value="F:oxidoreductase activity, acting on paired donors, with incorporation or reduction of molecular oxygen"/>
    <property type="evidence" value="ECO:0007669"/>
    <property type="project" value="InterPro"/>
</dbReference>
<comment type="cofactor">
    <cofactor evidence="1 13">
        <name>heme</name>
        <dbReference type="ChEBI" id="CHEBI:30413"/>
    </cofactor>
</comment>
<dbReference type="Gene3D" id="1.10.630.10">
    <property type="entry name" value="Cytochrome P450"/>
    <property type="match status" value="1"/>
</dbReference>
<evidence type="ECO:0000256" key="3">
    <source>
        <dbReference type="ARBA" id="ARBA00005179"/>
    </source>
</evidence>